<keyword evidence="4" id="KW-0378">Hydrolase</keyword>
<dbReference type="InterPro" id="IPR003709">
    <property type="entry name" value="VanY-like_core_dom"/>
</dbReference>
<dbReference type="InterPro" id="IPR052179">
    <property type="entry name" value="DD-CPase-like"/>
</dbReference>
<dbReference type="GO" id="GO:0004180">
    <property type="term" value="F:carboxypeptidase activity"/>
    <property type="evidence" value="ECO:0007669"/>
    <property type="project" value="UniProtKB-KW"/>
</dbReference>
<keyword evidence="4" id="KW-0645">Protease</keyword>
<evidence type="ECO:0000256" key="1">
    <source>
        <dbReference type="SAM" id="MobiDB-lite"/>
    </source>
</evidence>
<dbReference type="SUPFAM" id="SSF55166">
    <property type="entry name" value="Hedgehog/DD-peptidase"/>
    <property type="match status" value="1"/>
</dbReference>
<feature type="compositionally biased region" description="Low complexity" evidence="1">
    <location>
        <begin position="139"/>
        <end position="155"/>
    </location>
</feature>
<comment type="caution">
    <text evidence="4">The sequence shown here is derived from an EMBL/GenBank/DDBJ whole genome shotgun (WGS) entry which is preliminary data.</text>
</comment>
<proteinExistence type="predicted"/>
<dbReference type="RefSeq" id="WP_062021755.1">
    <property type="nucleotide sequence ID" value="NZ_LQQC01000010.1"/>
</dbReference>
<keyword evidence="5" id="KW-1185">Reference proteome</keyword>
<sequence length="316" mass="32808">MDAGSNGQPMRRRDIRRAEKRSARRAKFSFMRRPEAAPAVAEAHASDTALAPAVTAPVAAATVRGSDGSRLRAYRMRRRLAGSSVAAVAALGVIGGGFAVMSSSLGSSAYAKAEAFGDAPDGLRAEAVDGAGGQGGDSTSGQDSSLSGGVLSSEGGKAHAASRTIERTALPGCSGEAPTGEAKNGELPDDWMCKIGKGGHKLRADAAVAFAQMNAAYKADTRKELEVTDSYRPIGSQQAVAASKPGLAAKPGTSMHGWGIAVDFGGGAETASGQQYDWLVAHAGEYGWENPDWAKSSKYEPWHWEYVPARKMIKGH</sequence>
<evidence type="ECO:0000259" key="3">
    <source>
        <dbReference type="Pfam" id="PF02557"/>
    </source>
</evidence>
<dbReference type="PATRIC" id="fig|479117.4.peg.1413"/>
<dbReference type="Pfam" id="PF02557">
    <property type="entry name" value="VanY"/>
    <property type="match status" value="1"/>
</dbReference>
<keyword evidence="4" id="KW-0121">Carboxypeptidase</keyword>
<dbReference type="PANTHER" id="PTHR34385">
    <property type="entry name" value="D-ALANYL-D-ALANINE CARBOXYPEPTIDASE"/>
    <property type="match status" value="1"/>
</dbReference>
<dbReference type="Gene3D" id="3.30.1380.10">
    <property type="match status" value="1"/>
</dbReference>
<evidence type="ECO:0000313" key="4">
    <source>
        <dbReference type="EMBL" id="KXZ58377.1"/>
    </source>
</evidence>
<keyword evidence="2" id="KW-1133">Transmembrane helix</keyword>
<organism evidence="4 5">
    <name type="scientific">Brevibacterium ravenspurgense</name>
    <dbReference type="NCBI Taxonomy" id="479117"/>
    <lineage>
        <taxon>Bacteria</taxon>
        <taxon>Bacillati</taxon>
        <taxon>Actinomycetota</taxon>
        <taxon>Actinomycetes</taxon>
        <taxon>Micrococcales</taxon>
        <taxon>Brevibacteriaceae</taxon>
        <taxon>Brevibacterium</taxon>
    </lineage>
</organism>
<keyword evidence="2" id="KW-0812">Transmembrane</keyword>
<dbReference type="CDD" id="cd14814">
    <property type="entry name" value="Peptidase_M15"/>
    <property type="match status" value="1"/>
</dbReference>
<dbReference type="EMBL" id="LQQC01000010">
    <property type="protein sequence ID" value="KXZ58377.1"/>
    <property type="molecule type" value="Genomic_DNA"/>
</dbReference>
<name>A0A150H8E9_9MICO</name>
<keyword evidence="2" id="KW-0472">Membrane</keyword>
<dbReference type="PANTHER" id="PTHR34385:SF1">
    <property type="entry name" value="PEPTIDOGLYCAN L-ALANYL-D-GLUTAMATE ENDOPEPTIDASE CWLK"/>
    <property type="match status" value="1"/>
</dbReference>
<evidence type="ECO:0000256" key="2">
    <source>
        <dbReference type="SAM" id="Phobius"/>
    </source>
</evidence>
<feature type="region of interest" description="Disordered" evidence="1">
    <location>
        <begin position="124"/>
        <end position="186"/>
    </location>
</feature>
<dbReference type="AlphaFoldDB" id="A0A150H8E9"/>
<feature type="region of interest" description="Disordered" evidence="1">
    <location>
        <begin position="1"/>
        <end position="27"/>
    </location>
</feature>
<feature type="domain" description="D-alanyl-D-alanine carboxypeptidase-like core" evidence="3">
    <location>
        <begin position="200"/>
        <end position="308"/>
    </location>
</feature>
<dbReference type="Proteomes" id="UP000243589">
    <property type="component" value="Unassembled WGS sequence"/>
</dbReference>
<evidence type="ECO:0000313" key="5">
    <source>
        <dbReference type="Proteomes" id="UP000243589"/>
    </source>
</evidence>
<reference evidence="4 5" key="1">
    <citation type="submission" date="2016-01" db="EMBL/GenBank/DDBJ databases">
        <title>Use of Whole Genome Sequencing to ascertain that Brevibacterium massiliense (Roux, Raoult 2009) is a later heterotypic synonym of Brevibacterium ravenspurgense (Mages 2008).</title>
        <authorList>
            <person name="Bernier A.-M."/>
            <person name="Burdz T."/>
            <person name="Huynh C."/>
            <person name="Pachecho A.L."/>
            <person name="Wiebe D."/>
            <person name="Bonner C."/>
            <person name="Bernard K."/>
        </authorList>
    </citation>
    <scope>NUCLEOTIDE SEQUENCE [LARGE SCALE GENOMIC DNA]</scope>
    <source>
        <strain evidence="4 5">CCUG56047</strain>
    </source>
</reference>
<gene>
    <name evidence="4" type="ORF">Bravens_01425</name>
</gene>
<protein>
    <submittedName>
        <fullName evidence="4">D-alanyl-D-alanine carboxypeptidase</fullName>
    </submittedName>
</protein>
<feature type="transmembrane region" description="Helical" evidence="2">
    <location>
        <begin position="80"/>
        <end position="101"/>
    </location>
</feature>
<accession>A0A150H8E9</accession>
<dbReference type="InterPro" id="IPR009045">
    <property type="entry name" value="Zn_M74/Hedgehog-like"/>
</dbReference>
<dbReference type="GO" id="GO:0006508">
    <property type="term" value="P:proteolysis"/>
    <property type="evidence" value="ECO:0007669"/>
    <property type="project" value="InterPro"/>
</dbReference>